<sequence length="134" mass="15368">MKKILILILAGVLLPSLAFADLTYSRDPSGYYITSPVSFDVSMDSLNDIHTDCESLGADTWRIIIFLLPFGEFASEIVSELSHTFTLDLSEGEYGFVFAYCLKMRQFWEKEIWKVLGESQFLKLSLVMKMKKEF</sequence>
<proteinExistence type="predicted"/>
<comment type="caution">
    <text evidence="1">The sequence shown here is derived from an EMBL/GenBank/DDBJ whole genome shotgun (WGS) entry which is preliminary data.</text>
</comment>
<evidence type="ECO:0000313" key="1">
    <source>
        <dbReference type="EMBL" id="GAI22414.1"/>
    </source>
</evidence>
<name>X1NUS1_9ZZZZ</name>
<dbReference type="EMBL" id="BARV01021332">
    <property type="protein sequence ID" value="GAI22414.1"/>
    <property type="molecule type" value="Genomic_DNA"/>
</dbReference>
<protein>
    <submittedName>
        <fullName evidence="1">Uncharacterized protein</fullName>
    </submittedName>
</protein>
<reference evidence="1" key="1">
    <citation type="journal article" date="2014" name="Front. Microbiol.">
        <title>High frequency of phylogenetically diverse reductive dehalogenase-homologous genes in deep subseafloor sedimentary metagenomes.</title>
        <authorList>
            <person name="Kawai M."/>
            <person name="Futagami T."/>
            <person name="Toyoda A."/>
            <person name="Takaki Y."/>
            <person name="Nishi S."/>
            <person name="Hori S."/>
            <person name="Arai W."/>
            <person name="Tsubouchi T."/>
            <person name="Morono Y."/>
            <person name="Uchiyama I."/>
            <person name="Ito T."/>
            <person name="Fujiyama A."/>
            <person name="Inagaki F."/>
            <person name="Takami H."/>
        </authorList>
    </citation>
    <scope>NUCLEOTIDE SEQUENCE</scope>
    <source>
        <strain evidence="1">Expedition CK06-06</strain>
    </source>
</reference>
<organism evidence="1">
    <name type="scientific">marine sediment metagenome</name>
    <dbReference type="NCBI Taxonomy" id="412755"/>
    <lineage>
        <taxon>unclassified sequences</taxon>
        <taxon>metagenomes</taxon>
        <taxon>ecological metagenomes</taxon>
    </lineage>
</organism>
<accession>X1NUS1</accession>
<dbReference type="AlphaFoldDB" id="X1NUS1"/>
<gene>
    <name evidence="1" type="ORF">S06H3_35366</name>
</gene>